<gene>
    <name evidence="8" type="ORF">SELMODRAFT_184583</name>
</gene>
<dbReference type="GO" id="GO:0004553">
    <property type="term" value="F:hydrolase activity, hydrolyzing O-glycosyl compounds"/>
    <property type="evidence" value="ECO:0007669"/>
    <property type="project" value="InterPro"/>
</dbReference>
<feature type="domain" description="Glycosyl hydrolase family 13 catalytic" evidence="7">
    <location>
        <begin position="301"/>
        <end position="664"/>
    </location>
</feature>
<dbReference type="Gene3D" id="2.60.40.1180">
    <property type="entry name" value="Golgi alpha-mannosidase II"/>
    <property type="match status" value="1"/>
</dbReference>
<dbReference type="Gramene" id="EFJ09511">
    <property type="protein sequence ID" value="EFJ09511"/>
    <property type="gene ID" value="SELMODRAFT_184583"/>
</dbReference>
<dbReference type="InParanoid" id="D8T1J8"/>
<dbReference type="PIRSF" id="PIRSF000463">
    <property type="entry name" value="GlgB"/>
    <property type="match status" value="1"/>
</dbReference>
<comment type="similarity">
    <text evidence="3">Belongs to the glycosyl hydrolase 13 family. GlgB subfamily.</text>
</comment>
<dbReference type="FunFam" id="3.20.20.80:FF:000093">
    <property type="entry name" value="1,4-alpha-glucan-branching enzyme 3, chloroplastic/amyloplastic"/>
    <property type="match status" value="1"/>
</dbReference>
<comment type="subcellular location">
    <subcellularLocation>
        <location evidence="2">Plastid</location>
        <location evidence="2">Amyloplast</location>
    </subcellularLocation>
</comment>
<dbReference type="GO" id="GO:0019252">
    <property type="term" value="P:starch biosynthetic process"/>
    <property type="evidence" value="ECO:0007669"/>
    <property type="project" value="UniProtKB-UniPathway"/>
</dbReference>
<accession>D8T1J8</accession>
<dbReference type="HOGENOM" id="CLU_011131_1_0_1"/>
<dbReference type="InterPro" id="IPR004193">
    <property type="entry name" value="Glyco_hydro_13_N"/>
</dbReference>
<dbReference type="InterPro" id="IPR006047">
    <property type="entry name" value="GH13_cat_dom"/>
</dbReference>
<dbReference type="GO" id="GO:0043169">
    <property type="term" value="F:cation binding"/>
    <property type="evidence" value="ECO:0007669"/>
    <property type="project" value="InterPro"/>
</dbReference>
<dbReference type="EC" id="2.4.1.18" evidence="4"/>
<dbReference type="STRING" id="88036.D8T1J8"/>
<dbReference type="GO" id="GO:0005978">
    <property type="term" value="P:glycogen biosynthetic process"/>
    <property type="evidence" value="ECO:0007669"/>
    <property type="project" value="InterPro"/>
</dbReference>
<dbReference type="OMA" id="HWDPPPE"/>
<dbReference type="eggNOG" id="KOG0470">
    <property type="taxonomic scope" value="Eukaryota"/>
</dbReference>
<reference evidence="8 9" key="1">
    <citation type="journal article" date="2011" name="Science">
        <title>The Selaginella genome identifies genetic changes associated with the evolution of vascular plants.</title>
        <authorList>
            <person name="Banks J.A."/>
            <person name="Nishiyama T."/>
            <person name="Hasebe M."/>
            <person name="Bowman J.L."/>
            <person name="Gribskov M."/>
            <person name="dePamphilis C."/>
            <person name="Albert V.A."/>
            <person name="Aono N."/>
            <person name="Aoyama T."/>
            <person name="Ambrose B.A."/>
            <person name="Ashton N.W."/>
            <person name="Axtell M.J."/>
            <person name="Barker E."/>
            <person name="Barker M.S."/>
            <person name="Bennetzen J.L."/>
            <person name="Bonawitz N.D."/>
            <person name="Chapple C."/>
            <person name="Cheng C."/>
            <person name="Correa L.G."/>
            <person name="Dacre M."/>
            <person name="DeBarry J."/>
            <person name="Dreyer I."/>
            <person name="Elias M."/>
            <person name="Engstrom E.M."/>
            <person name="Estelle M."/>
            <person name="Feng L."/>
            <person name="Finet C."/>
            <person name="Floyd S.K."/>
            <person name="Frommer W.B."/>
            <person name="Fujita T."/>
            <person name="Gramzow L."/>
            <person name="Gutensohn M."/>
            <person name="Harholt J."/>
            <person name="Hattori M."/>
            <person name="Heyl A."/>
            <person name="Hirai T."/>
            <person name="Hiwatashi Y."/>
            <person name="Ishikawa M."/>
            <person name="Iwata M."/>
            <person name="Karol K.G."/>
            <person name="Koehler B."/>
            <person name="Kolukisaoglu U."/>
            <person name="Kubo M."/>
            <person name="Kurata T."/>
            <person name="Lalonde S."/>
            <person name="Li K."/>
            <person name="Li Y."/>
            <person name="Litt A."/>
            <person name="Lyons E."/>
            <person name="Manning G."/>
            <person name="Maruyama T."/>
            <person name="Michael T.P."/>
            <person name="Mikami K."/>
            <person name="Miyazaki S."/>
            <person name="Morinaga S."/>
            <person name="Murata T."/>
            <person name="Mueller-Roeber B."/>
            <person name="Nelson D.R."/>
            <person name="Obara M."/>
            <person name="Oguri Y."/>
            <person name="Olmstead R.G."/>
            <person name="Onodera N."/>
            <person name="Petersen B.L."/>
            <person name="Pils B."/>
            <person name="Prigge M."/>
            <person name="Rensing S.A."/>
            <person name="Riano-Pachon D.M."/>
            <person name="Roberts A.W."/>
            <person name="Sato Y."/>
            <person name="Scheller H.V."/>
            <person name="Schulz B."/>
            <person name="Schulz C."/>
            <person name="Shakirov E.V."/>
            <person name="Shibagaki N."/>
            <person name="Shinohara N."/>
            <person name="Shippen D.E."/>
            <person name="Soerensen I."/>
            <person name="Sotooka R."/>
            <person name="Sugimoto N."/>
            <person name="Sugita M."/>
            <person name="Sumikawa N."/>
            <person name="Tanurdzic M."/>
            <person name="Theissen G."/>
            <person name="Ulvskov P."/>
            <person name="Wakazuki S."/>
            <person name="Weng J.K."/>
            <person name="Willats W.W."/>
            <person name="Wipf D."/>
            <person name="Wolf P.G."/>
            <person name="Yang L."/>
            <person name="Zimmer A.D."/>
            <person name="Zhu Q."/>
            <person name="Mitros T."/>
            <person name="Hellsten U."/>
            <person name="Loque D."/>
            <person name="Otillar R."/>
            <person name="Salamov A."/>
            <person name="Schmutz J."/>
            <person name="Shapiro H."/>
            <person name="Lindquist E."/>
            <person name="Lucas S."/>
            <person name="Rokhsar D."/>
            <person name="Grigoriev I.V."/>
        </authorList>
    </citation>
    <scope>NUCLEOTIDE SEQUENCE [LARGE SCALE GENOMIC DNA]</scope>
</reference>
<dbReference type="Gene3D" id="3.20.20.80">
    <property type="entry name" value="Glycosidases"/>
    <property type="match status" value="1"/>
</dbReference>
<dbReference type="InterPro" id="IPR013783">
    <property type="entry name" value="Ig-like_fold"/>
</dbReference>
<dbReference type="Pfam" id="PF02806">
    <property type="entry name" value="Alpha-amylase_C"/>
    <property type="match status" value="1"/>
</dbReference>
<name>D8T1J8_SELML</name>
<evidence type="ECO:0000256" key="5">
    <source>
        <dbReference type="ARBA" id="ARBA00022679"/>
    </source>
</evidence>
<dbReference type="Gene3D" id="2.60.40.10">
    <property type="entry name" value="Immunoglobulins"/>
    <property type="match status" value="2"/>
</dbReference>
<evidence type="ECO:0000256" key="2">
    <source>
        <dbReference type="ARBA" id="ARBA00004602"/>
    </source>
</evidence>
<dbReference type="GO" id="GO:0003844">
    <property type="term" value="F:1,4-alpha-glucan branching enzyme activity"/>
    <property type="evidence" value="ECO:0000318"/>
    <property type="project" value="GO_Central"/>
</dbReference>
<evidence type="ECO:0000313" key="8">
    <source>
        <dbReference type="EMBL" id="EFJ09511.1"/>
    </source>
</evidence>
<dbReference type="OrthoDB" id="196493at2759"/>
<dbReference type="UniPathway" id="UPA00152"/>
<dbReference type="SUPFAM" id="SSF51011">
    <property type="entry name" value="Glycosyl hydrolase domain"/>
    <property type="match status" value="1"/>
</dbReference>
<organism evidence="9">
    <name type="scientific">Selaginella moellendorffii</name>
    <name type="common">Spikemoss</name>
    <dbReference type="NCBI Taxonomy" id="88036"/>
    <lineage>
        <taxon>Eukaryota</taxon>
        <taxon>Viridiplantae</taxon>
        <taxon>Streptophyta</taxon>
        <taxon>Embryophyta</taxon>
        <taxon>Tracheophyta</taxon>
        <taxon>Lycopodiopsida</taxon>
        <taxon>Selaginellales</taxon>
        <taxon>Selaginellaceae</taxon>
        <taxon>Selaginella</taxon>
    </lineage>
</organism>
<keyword evidence="5" id="KW-0808">Transferase</keyword>
<dbReference type="GO" id="GO:0005975">
    <property type="term" value="P:carbohydrate metabolic process"/>
    <property type="evidence" value="ECO:0000318"/>
    <property type="project" value="GO_Central"/>
</dbReference>
<dbReference type="SUPFAM" id="SSF81296">
    <property type="entry name" value="E set domains"/>
    <property type="match status" value="1"/>
</dbReference>
<dbReference type="EMBL" id="GL377662">
    <property type="protein sequence ID" value="EFJ09511.1"/>
    <property type="molecule type" value="Genomic_DNA"/>
</dbReference>
<dbReference type="PANTHER" id="PTHR43651">
    <property type="entry name" value="1,4-ALPHA-GLUCAN-BRANCHING ENZYME"/>
    <property type="match status" value="1"/>
</dbReference>
<evidence type="ECO:0000259" key="7">
    <source>
        <dbReference type="SMART" id="SM00642"/>
    </source>
</evidence>
<protein>
    <recommendedName>
        <fullName evidence="4">1,4-alpha-glucan branching enzyme</fullName>
        <ecNumber evidence="4">2.4.1.18</ecNumber>
    </recommendedName>
</protein>
<dbReference type="InterPro" id="IPR014756">
    <property type="entry name" value="Ig_E-set"/>
</dbReference>
<dbReference type="Pfam" id="PF00128">
    <property type="entry name" value="Alpha-amylase"/>
    <property type="match status" value="1"/>
</dbReference>
<dbReference type="Pfam" id="PF02922">
    <property type="entry name" value="CBM_48"/>
    <property type="match status" value="1"/>
</dbReference>
<dbReference type="Proteomes" id="UP000001514">
    <property type="component" value="Unassembled WGS sequence"/>
</dbReference>
<evidence type="ECO:0000256" key="4">
    <source>
        <dbReference type="ARBA" id="ARBA00012541"/>
    </source>
</evidence>
<dbReference type="InterPro" id="IPR017853">
    <property type="entry name" value="GH"/>
</dbReference>
<dbReference type="SUPFAM" id="SSF51445">
    <property type="entry name" value="(Trans)glycosidases"/>
    <property type="match status" value="1"/>
</dbReference>
<dbReference type="InterPro" id="IPR013780">
    <property type="entry name" value="Glyco_hydro_b"/>
</dbReference>
<sequence length="783" mass="90771">MRHHFFHYVEYFEWAPGATSCSLIGDFNNWDCTKNRAEKGYFGRDDYGTWRITVEDKLREGQEKDPHWQEYNYSVEYDRGDGDIDIEALYQKMEDEYWEPGEDQYLKDTRPFEEALFKSIFGENFGCIKVGKEEEVNELAYNTEDEETMDYSKFPPGYEEWVKKTDQAHLPPLKQDPTRYSEPTVVDDPVWRERVLAKKPPLPIWEYTVKGFKAWEKKYLPAIPHGSRVRVYFKTPEGPVERVPAWAKYVLPDPDGKMWSAVYWEPPIQERHQWQHERPKPPKSLRIYECHVGMSSEEAGISTFKRFSQEVLPHVKKCGYNVVQLMGVQEHVDYSSVGYKVTNQFAVSSRFGTPEDFKFLVDTAHGLGLLVFMDIVHSHVAPDEVCGLAMFDGANDCFLHVGKRGHHKRWGTRLFKYGEHEVKRFLLSNLKWWVEEYRIDGFYFHSVGSMLYTHNGFAKFTGSLDEYCNQYVNVDAHIYLILANELLHNLTPRIITIAEDATLFPGLCAPHEQGGFGFDYYVSTAPSDMWLYLIEKVPLEEWSVKQIAESLLKISNSDGKALVYVENHSQSISGGKSLFQALIEKNVEYPDAVNMLRSVSMIKMIKLLTASLGGSAYLTFMGNEFGHTERVEFPRVTNNFSYEFARRRWSLLDDKWHAKLAEFDNALMAIEQKYLFLSSNAPVTNLQVDDLSKTIVFTQDNLIFAYNFHPRKSADEYEILVDEPGRYELLLDTDDVKYGGMGRLKTKQKRINVFSMKLSLTLPQLSAQVYRLAKIWDAAVSVM</sequence>
<evidence type="ECO:0000256" key="1">
    <source>
        <dbReference type="ARBA" id="ARBA00000826"/>
    </source>
</evidence>
<evidence type="ECO:0000256" key="3">
    <source>
        <dbReference type="ARBA" id="ARBA00009000"/>
    </source>
</evidence>
<dbReference type="KEGG" id="smo:SELMODRAFT_184583"/>
<dbReference type="PANTHER" id="PTHR43651:SF4">
    <property type="entry name" value="1,4-ALPHA-GLUCAN-BRANCHING ENZYME 3, CHLOROPLASTIC_AMYLOPLASTIC"/>
    <property type="match status" value="1"/>
</dbReference>
<dbReference type="GO" id="GO:0009501">
    <property type="term" value="C:amyloplast"/>
    <property type="evidence" value="ECO:0007669"/>
    <property type="project" value="UniProtKB-SubCell"/>
</dbReference>
<dbReference type="AlphaFoldDB" id="D8T1J8"/>
<proteinExistence type="inferred from homology"/>
<comment type="catalytic activity">
    <reaction evidence="1">
        <text>Transfers a segment of a (1-&gt;4)-alpha-D-glucan chain to a primary hydroxy group in a similar glucan chain.</text>
        <dbReference type="EC" id="2.4.1.18"/>
    </reaction>
</comment>
<dbReference type="GO" id="GO:0005737">
    <property type="term" value="C:cytoplasm"/>
    <property type="evidence" value="ECO:0000318"/>
    <property type="project" value="GO_Central"/>
</dbReference>
<keyword evidence="9" id="KW-1185">Reference proteome</keyword>
<dbReference type="FunCoup" id="D8T1J8">
    <property type="interactions" value="180"/>
</dbReference>
<keyword evidence="6" id="KW-0934">Plastid</keyword>
<keyword evidence="6" id="KW-0035">Amyloplast</keyword>
<evidence type="ECO:0000313" key="9">
    <source>
        <dbReference type="Proteomes" id="UP000001514"/>
    </source>
</evidence>
<evidence type="ECO:0000256" key="6">
    <source>
        <dbReference type="ARBA" id="ARBA00023234"/>
    </source>
</evidence>
<dbReference type="SMART" id="SM00642">
    <property type="entry name" value="Aamy"/>
    <property type="match status" value="1"/>
</dbReference>
<dbReference type="InterPro" id="IPR037439">
    <property type="entry name" value="Branching_enzy"/>
</dbReference>
<dbReference type="InterPro" id="IPR006048">
    <property type="entry name" value="A-amylase/branching_C"/>
</dbReference>